<feature type="coiled-coil region" evidence="1">
    <location>
        <begin position="3"/>
        <end position="64"/>
    </location>
</feature>
<dbReference type="Pfam" id="PF20935">
    <property type="entry name" value="DUF6847"/>
    <property type="match status" value="1"/>
</dbReference>
<keyword evidence="3" id="KW-1185">Reference proteome</keyword>
<name>A0A1V0GSQ9_9RHOB</name>
<dbReference type="NCBIfam" id="NF038048">
    <property type="entry name" value="DIP1984_fam"/>
    <property type="match status" value="1"/>
</dbReference>
<dbReference type="KEGG" id="pye:A6J80_11245"/>
<dbReference type="CDD" id="cd12208">
    <property type="entry name" value="DIP1984-like"/>
    <property type="match status" value="1"/>
</dbReference>
<evidence type="ECO:0008006" key="4">
    <source>
        <dbReference type="Google" id="ProtNLM"/>
    </source>
</evidence>
<dbReference type="InterPro" id="IPR047741">
    <property type="entry name" value="DIP1984-like"/>
</dbReference>
<proteinExistence type="predicted"/>
<dbReference type="STRING" id="147645.A6J80_11245"/>
<keyword evidence="1" id="KW-0175">Coiled coil</keyword>
<dbReference type="Proteomes" id="UP000191257">
    <property type="component" value="Chromosome"/>
</dbReference>
<accession>A0A1V0GSQ9</accession>
<reference evidence="2" key="1">
    <citation type="submission" date="2017-12" db="EMBL/GenBank/DDBJ databases">
        <title>FDA dAtabase for Regulatory Grade micrObial Sequences (FDA-ARGOS): Supporting development and validation of Infectious Disease Dx tests.</title>
        <authorList>
            <person name="Campos J."/>
            <person name="Goldberg B."/>
            <person name="Tallon L."/>
            <person name="Sadzewicz L."/>
            <person name="Sengamalay N."/>
            <person name="Ott S."/>
            <person name="Godinez A."/>
            <person name="Nagaraj S."/>
            <person name="Vyas G."/>
            <person name="Aluvathingal J."/>
            <person name="Nadendla S."/>
            <person name="Geyer C."/>
            <person name="Nandy P."/>
            <person name="Hobson J."/>
            <person name="Sichtig H."/>
        </authorList>
    </citation>
    <scope>NUCLEOTIDE SEQUENCE</scope>
    <source>
        <strain evidence="2">FDAARGOS_252</strain>
    </source>
</reference>
<dbReference type="AlphaFoldDB" id="A0A1V0GSQ9"/>
<dbReference type="Gene3D" id="6.10.320.10">
    <property type="match status" value="1"/>
</dbReference>
<dbReference type="EMBL" id="CP020442">
    <property type="protein sequence ID" value="ARC36877.1"/>
    <property type="molecule type" value="Genomic_DNA"/>
</dbReference>
<organism evidence="2 3">
    <name type="scientific">Paracoccus yeei</name>
    <dbReference type="NCBI Taxonomy" id="147645"/>
    <lineage>
        <taxon>Bacteria</taxon>
        <taxon>Pseudomonadati</taxon>
        <taxon>Pseudomonadota</taxon>
        <taxon>Alphaproteobacteria</taxon>
        <taxon>Rhodobacterales</taxon>
        <taxon>Paracoccaceae</taxon>
        <taxon>Paracoccus</taxon>
    </lineage>
</organism>
<evidence type="ECO:0000313" key="3">
    <source>
        <dbReference type="Proteomes" id="UP000191257"/>
    </source>
</evidence>
<evidence type="ECO:0000256" key="1">
    <source>
        <dbReference type="SAM" id="Coils"/>
    </source>
</evidence>
<protein>
    <recommendedName>
        <fullName evidence="4">DIP1984 family protein</fullName>
    </recommendedName>
</protein>
<gene>
    <name evidence="2" type="ORF">A6J80_11245</name>
</gene>
<sequence length="151" mass="17060">MKLAEALVQRSDITKRLEQLKARFLRNAKVQEGDEPAEDPASLLAEHDRLAADLQRMIARINRTNSRTAFDGGVLTDALAARDVLRLRQGAYRDLAEEATLTWLVGTRSEVRWRPMISVAAIQKTADALAKELRDLDSRVQEANWHTELID</sequence>
<evidence type="ECO:0000313" key="2">
    <source>
        <dbReference type="EMBL" id="ARC36877.1"/>
    </source>
</evidence>